<keyword evidence="2" id="KW-1185">Reference proteome</keyword>
<feature type="non-terminal residue" evidence="1">
    <location>
        <position position="1"/>
    </location>
</feature>
<reference evidence="1" key="1">
    <citation type="submission" date="2021-05" db="EMBL/GenBank/DDBJ databases">
        <authorList>
            <person name="Pan Q."/>
            <person name="Jouanno E."/>
            <person name="Zahm M."/>
            <person name="Klopp C."/>
            <person name="Cabau C."/>
            <person name="Louis A."/>
            <person name="Berthelot C."/>
            <person name="Parey E."/>
            <person name="Roest Crollius H."/>
            <person name="Montfort J."/>
            <person name="Robinson-Rechavi M."/>
            <person name="Bouchez O."/>
            <person name="Lampietro C."/>
            <person name="Lopez Roques C."/>
            <person name="Donnadieu C."/>
            <person name="Postlethwait J."/>
            <person name="Bobe J."/>
            <person name="Dillon D."/>
            <person name="Chandos A."/>
            <person name="von Hippel F."/>
            <person name="Guiguen Y."/>
        </authorList>
    </citation>
    <scope>NUCLEOTIDE SEQUENCE</scope>
    <source>
        <strain evidence="1">YG-Jan2019</strain>
    </source>
</reference>
<organism evidence="1 2">
    <name type="scientific">Dallia pectoralis</name>
    <name type="common">Alaska blackfish</name>
    <dbReference type="NCBI Taxonomy" id="75939"/>
    <lineage>
        <taxon>Eukaryota</taxon>
        <taxon>Metazoa</taxon>
        <taxon>Chordata</taxon>
        <taxon>Craniata</taxon>
        <taxon>Vertebrata</taxon>
        <taxon>Euteleostomi</taxon>
        <taxon>Actinopterygii</taxon>
        <taxon>Neopterygii</taxon>
        <taxon>Teleostei</taxon>
        <taxon>Protacanthopterygii</taxon>
        <taxon>Esociformes</taxon>
        <taxon>Umbridae</taxon>
        <taxon>Dallia</taxon>
    </lineage>
</organism>
<sequence length="455" mass="51470">SLGLAPDGGPELPPDRVSITQFSTQSFTGSWRTILSLAPRLRPLCLGKPHQEHEAPDNPALRFIGAHKPLHHVKVMIPGEFLRDFTHELTQLQDGFPFGGTFFFIELDSVVCDTPARAFVKNTKAHNGYHGCDKCCQPGVYVNNRMTYPRNDFVLRTDSSFSDRVDEEHHLHHGPHVFSGLDVGVVTRFPLDYMQLVCLGVTRRLLSIWLRGPLRFRLSSSLVDQISHSLIQMRAYIPVEFARNPRSLRELDRWKTTELRLFLLYTGSVALCFMLLYTGICILVSPQLCSLFNNYANTLLTTFVGHFGELYGLVYNVHGLVHLSADAQLHGSLDSISAFPYENYLHTLKKFVRKPDFPLAQIIRRLSGVEDIRTVQLPCKALRMQHYVGPVPDGLQATAQYRQLQTKQWSIKVSTDNNVFAIDKDICVIYNIVQSVGGVYVVFKVLTQNISTTIQ</sequence>
<name>A0ACC2G3D8_DALPE</name>
<dbReference type="Proteomes" id="UP001157502">
    <property type="component" value="Chromosome 18"/>
</dbReference>
<accession>A0ACC2G3D8</accession>
<comment type="caution">
    <text evidence="1">The sequence shown here is derived from an EMBL/GenBank/DDBJ whole genome shotgun (WGS) entry which is preliminary data.</text>
</comment>
<dbReference type="EMBL" id="CM055745">
    <property type="protein sequence ID" value="KAJ7998119.1"/>
    <property type="molecule type" value="Genomic_DNA"/>
</dbReference>
<protein>
    <submittedName>
        <fullName evidence="1">Uncharacterized protein</fullName>
    </submittedName>
</protein>
<gene>
    <name evidence="1" type="ORF">DPEC_G00219260</name>
</gene>
<proteinExistence type="predicted"/>
<evidence type="ECO:0000313" key="2">
    <source>
        <dbReference type="Proteomes" id="UP001157502"/>
    </source>
</evidence>
<evidence type="ECO:0000313" key="1">
    <source>
        <dbReference type="EMBL" id="KAJ7998119.1"/>
    </source>
</evidence>